<feature type="transmembrane region" description="Helical" evidence="1">
    <location>
        <begin position="20"/>
        <end position="37"/>
    </location>
</feature>
<dbReference type="EMBL" id="JABBWM010000019">
    <property type="protein sequence ID" value="KAG2110902.1"/>
    <property type="molecule type" value="Genomic_DNA"/>
</dbReference>
<feature type="domain" description="F-box" evidence="2">
    <location>
        <begin position="7"/>
        <end position="53"/>
    </location>
</feature>
<dbReference type="InterPro" id="IPR036047">
    <property type="entry name" value="F-box-like_dom_sf"/>
</dbReference>
<evidence type="ECO:0000313" key="3">
    <source>
        <dbReference type="EMBL" id="KAG2110902.1"/>
    </source>
</evidence>
<dbReference type="AlphaFoldDB" id="A0A9P7FAB4"/>
<accession>A0A9P7FAB4</accession>
<dbReference type="Gene3D" id="1.20.1280.50">
    <property type="match status" value="1"/>
</dbReference>
<evidence type="ECO:0000256" key="1">
    <source>
        <dbReference type="SAM" id="Phobius"/>
    </source>
</evidence>
<dbReference type="OrthoDB" id="19711at2759"/>
<dbReference type="SUPFAM" id="SSF81383">
    <property type="entry name" value="F-box domain"/>
    <property type="match status" value="1"/>
</dbReference>
<dbReference type="PROSITE" id="PS50181">
    <property type="entry name" value="FBOX"/>
    <property type="match status" value="1"/>
</dbReference>
<dbReference type="RefSeq" id="XP_041294376.1">
    <property type="nucleotide sequence ID" value="XM_041443141.1"/>
</dbReference>
<organism evidence="3 4">
    <name type="scientific">Suillus discolor</name>
    <dbReference type="NCBI Taxonomy" id="1912936"/>
    <lineage>
        <taxon>Eukaryota</taxon>
        <taxon>Fungi</taxon>
        <taxon>Dikarya</taxon>
        <taxon>Basidiomycota</taxon>
        <taxon>Agaricomycotina</taxon>
        <taxon>Agaricomycetes</taxon>
        <taxon>Agaricomycetidae</taxon>
        <taxon>Boletales</taxon>
        <taxon>Suillineae</taxon>
        <taxon>Suillaceae</taxon>
        <taxon>Suillus</taxon>
    </lineage>
</organism>
<dbReference type="Pfam" id="PF12937">
    <property type="entry name" value="F-box-like"/>
    <property type="match status" value="1"/>
</dbReference>
<keyword evidence="1" id="KW-0472">Membrane</keyword>
<dbReference type="InterPro" id="IPR001810">
    <property type="entry name" value="F-box_dom"/>
</dbReference>
<name>A0A9P7FAB4_9AGAM</name>
<dbReference type="Proteomes" id="UP000823399">
    <property type="component" value="Unassembled WGS sequence"/>
</dbReference>
<gene>
    <name evidence="3" type="ORF">F5147DRAFT_794534</name>
</gene>
<protein>
    <submittedName>
        <fullName evidence="3">F-box domain-containing protein</fullName>
    </submittedName>
</protein>
<reference evidence="3" key="1">
    <citation type="journal article" date="2020" name="New Phytol.">
        <title>Comparative genomics reveals dynamic genome evolution in host specialist ectomycorrhizal fungi.</title>
        <authorList>
            <person name="Lofgren L.A."/>
            <person name="Nguyen N.H."/>
            <person name="Vilgalys R."/>
            <person name="Ruytinx J."/>
            <person name="Liao H.L."/>
            <person name="Branco S."/>
            <person name="Kuo A."/>
            <person name="LaButti K."/>
            <person name="Lipzen A."/>
            <person name="Andreopoulos W."/>
            <person name="Pangilinan J."/>
            <person name="Riley R."/>
            <person name="Hundley H."/>
            <person name="Na H."/>
            <person name="Barry K."/>
            <person name="Grigoriev I.V."/>
            <person name="Stajich J.E."/>
            <person name="Kennedy P.G."/>
        </authorList>
    </citation>
    <scope>NUCLEOTIDE SEQUENCE</scope>
    <source>
        <strain evidence="3">FC423</strain>
    </source>
</reference>
<comment type="caution">
    <text evidence="3">The sequence shown here is derived from an EMBL/GenBank/DDBJ whole genome shotgun (WGS) entry which is preliminary data.</text>
</comment>
<proteinExistence type="predicted"/>
<evidence type="ECO:0000259" key="2">
    <source>
        <dbReference type="PROSITE" id="PS50181"/>
    </source>
</evidence>
<evidence type="ECO:0000313" key="4">
    <source>
        <dbReference type="Proteomes" id="UP000823399"/>
    </source>
</evidence>
<keyword evidence="1" id="KW-0812">Transmembrane</keyword>
<dbReference type="GeneID" id="64705400"/>
<dbReference type="SMART" id="SM00256">
    <property type="entry name" value="FBOX"/>
    <property type="match status" value="1"/>
</dbReference>
<sequence>MTPLLQFNVIGALPTELSLFMFMYLPAASLLTCSLVSKHWHTLTTDQVLWRCLCYAHGWEWRMDVAVPTPWDGLGDADPTDTDAVIREARDEGEGMDDEEEEDDSVDWVFMPMNIDDIEAQGLPHLLIPITSAAERTSRFSSLW</sequence>
<keyword evidence="4" id="KW-1185">Reference proteome</keyword>
<keyword evidence="1" id="KW-1133">Transmembrane helix</keyword>